<comment type="cofactor">
    <cofactor evidence="5">
        <name>Mg(2+)</name>
        <dbReference type="ChEBI" id="CHEBI:18420"/>
    </cofactor>
</comment>
<gene>
    <name evidence="6" type="ORF">SAMN05421810_102528</name>
</gene>
<dbReference type="InterPro" id="IPR024185">
    <property type="entry name" value="FTHF_cligase-like_sf"/>
</dbReference>
<reference evidence="7" key="1">
    <citation type="submission" date="2016-10" db="EMBL/GenBank/DDBJ databases">
        <authorList>
            <person name="Varghese N."/>
            <person name="Submissions S."/>
        </authorList>
    </citation>
    <scope>NUCLEOTIDE SEQUENCE [LARGE SCALE GENOMIC DNA]</scope>
    <source>
        <strain evidence="7">CGMCC 4.5579</strain>
    </source>
</reference>
<evidence type="ECO:0000256" key="2">
    <source>
        <dbReference type="ARBA" id="ARBA00022741"/>
    </source>
</evidence>
<dbReference type="InterPro" id="IPR037171">
    <property type="entry name" value="NagB/RpiA_transferase-like"/>
</dbReference>
<name>A0A1I5Q6B3_9PSEU</name>
<dbReference type="GO" id="GO:0030272">
    <property type="term" value="F:5-formyltetrahydrofolate cyclo-ligase activity"/>
    <property type="evidence" value="ECO:0007669"/>
    <property type="project" value="UniProtKB-EC"/>
</dbReference>
<evidence type="ECO:0000313" key="6">
    <source>
        <dbReference type="EMBL" id="SFP41823.1"/>
    </source>
</evidence>
<dbReference type="GO" id="GO:0005524">
    <property type="term" value="F:ATP binding"/>
    <property type="evidence" value="ECO:0007669"/>
    <property type="project" value="UniProtKB-KW"/>
</dbReference>
<feature type="binding site" evidence="4">
    <location>
        <begin position="11"/>
        <end position="15"/>
    </location>
    <ligand>
        <name>ATP</name>
        <dbReference type="ChEBI" id="CHEBI:30616"/>
    </ligand>
</feature>
<sequence length="200" mass="20815">MHPGGNERLSKAEWRTRLLANRAAVSVQQRVAEALALTEAAAAVAGRTVCAYVPFGAEPGSIGLLDVLRDRGSRVLLPVVPPAPGPLDWAEYTGTSGLVNSRFPGVLEPAGPRLGPAALGLAELVLLPALAVDRTGIRLGRGVGYYDRSLPHAAADARVVAVVRDAELVPRLPAEPHDARVTAALTPGRGLVALPRPGMD</sequence>
<feature type="binding site" evidence="4">
    <location>
        <position position="58"/>
    </location>
    <ligand>
        <name>substrate</name>
    </ligand>
</feature>
<comment type="similarity">
    <text evidence="1 5">Belongs to the 5-formyltetrahydrofolate cyclo-ligase family.</text>
</comment>
<dbReference type="GO" id="GO:0009396">
    <property type="term" value="P:folic acid-containing compound biosynthetic process"/>
    <property type="evidence" value="ECO:0007669"/>
    <property type="project" value="TreeGrafter"/>
</dbReference>
<dbReference type="PANTHER" id="PTHR23407">
    <property type="entry name" value="ATPASE INHIBITOR/5-FORMYLTETRAHYDROFOLATE CYCLO-LIGASE"/>
    <property type="match status" value="1"/>
</dbReference>
<comment type="catalytic activity">
    <reaction evidence="5">
        <text>(6S)-5-formyl-5,6,7,8-tetrahydrofolate + ATP = (6R)-5,10-methenyltetrahydrofolate + ADP + phosphate</text>
        <dbReference type="Rhea" id="RHEA:10488"/>
        <dbReference type="ChEBI" id="CHEBI:30616"/>
        <dbReference type="ChEBI" id="CHEBI:43474"/>
        <dbReference type="ChEBI" id="CHEBI:57455"/>
        <dbReference type="ChEBI" id="CHEBI:57457"/>
        <dbReference type="ChEBI" id="CHEBI:456216"/>
        <dbReference type="EC" id="6.3.3.2"/>
    </reaction>
</comment>
<proteinExistence type="inferred from homology"/>
<dbReference type="SUPFAM" id="SSF100950">
    <property type="entry name" value="NagB/RpiA/CoA transferase-like"/>
    <property type="match status" value="1"/>
</dbReference>
<dbReference type="STRING" id="587909.SAMN05421810_102528"/>
<dbReference type="EC" id="6.3.3.2" evidence="5"/>
<dbReference type="PANTHER" id="PTHR23407:SF1">
    <property type="entry name" value="5-FORMYLTETRAHYDROFOLATE CYCLO-LIGASE"/>
    <property type="match status" value="1"/>
</dbReference>
<keyword evidence="7" id="KW-1185">Reference proteome</keyword>
<keyword evidence="6" id="KW-0436">Ligase</keyword>
<evidence type="ECO:0000256" key="4">
    <source>
        <dbReference type="PIRSR" id="PIRSR006806-1"/>
    </source>
</evidence>
<feature type="binding site" evidence="4">
    <location>
        <position position="53"/>
    </location>
    <ligand>
        <name>substrate</name>
    </ligand>
</feature>
<evidence type="ECO:0000256" key="1">
    <source>
        <dbReference type="ARBA" id="ARBA00010638"/>
    </source>
</evidence>
<dbReference type="RefSeq" id="WP_092529266.1">
    <property type="nucleotide sequence ID" value="NZ_SOEP01000001.1"/>
</dbReference>
<dbReference type="Gene3D" id="3.40.50.10420">
    <property type="entry name" value="NagB/RpiA/CoA transferase-like"/>
    <property type="match status" value="1"/>
</dbReference>
<dbReference type="AlphaFoldDB" id="A0A1I5Q6B3"/>
<evidence type="ECO:0000313" key="7">
    <source>
        <dbReference type="Proteomes" id="UP000198727"/>
    </source>
</evidence>
<evidence type="ECO:0000256" key="3">
    <source>
        <dbReference type="ARBA" id="ARBA00022840"/>
    </source>
</evidence>
<protein>
    <recommendedName>
        <fullName evidence="5">5-formyltetrahydrofolate cyclo-ligase</fullName>
        <ecNumber evidence="5">6.3.3.2</ecNumber>
    </recommendedName>
</protein>
<keyword evidence="5" id="KW-0460">Magnesium</keyword>
<dbReference type="OrthoDB" id="3242798at2"/>
<keyword evidence="2 4" id="KW-0547">Nucleotide-binding</keyword>
<keyword evidence="5" id="KW-0479">Metal-binding</keyword>
<dbReference type="Proteomes" id="UP000198727">
    <property type="component" value="Unassembled WGS sequence"/>
</dbReference>
<dbReference type="PIRSF" id="PIRSF006806">
    <property type="entry name" value="FTHF_cligase"/>
    <property type="match status" value="1"/>
</dbReference>
<dbReference type="InterPro" id="IPR002698">
    <property type="entry name" value="FTHF_cligase"/>
</dbReference>
<feature type="binding site" evidence="4">
    <location>
        <begin position="138"/>
        <end position="146"/>
    </location>
    <ligand>
        <name>ATP</name>
        <dbReference type="ChEBI" id="CHEBI:30616"/>
    </ligand>
</feature>
<dbReference type="EMBL" id="FOWW01000002">
    <property type="protein sequence ID" value="SFP41823.1"/>
    <property type="molecule type" value="Genomic_DNA"/>
</dbReference>
<dbReference type="GO" id="GO:0046872">
    <property type="term" value="F:metal ion binding"/>
    <property type="evidence" value="ECO:0007669"/>
    <property type="project" value="UniProtKB-KW"/>
</dbReference>
<accession>A0A1I5Q6B3</accession>
<dbReference type="GO" id="GO:0035999">
    <property type="term" value="P:tetrahydrofolate interconversion"/>
    <property type="evidence" value="ECO:0007669"/>
    <property type="project" value="TreeGrafter"/>
</dbReference>
<dbReference type="NCBIfam" id="TIGR02727">
    <property type="entry name" value="MTHFS_bact"/>
    <property type="match status" value="1"/>
</dbReference>
<organism evidence="6 7">
    <name type="scientific">Amycolatopsis arida</name>
    <dbReference type="NCBI Taxonomy" id="587909"/>
    <lineage>
        <taxon>Bacteria</taxon>
        <taxon>Bacillati</taxon>
        <taxon>Actinomycetota</taxon>
        <taxon>Actinomycetes</taxon>
        <taxon>Pseudonocardiales</taxon>
        <taxon>Pseudonocardiaceae</taxon>
        <taxon>Amycolatopsis</taxon>
    </lineage>
</organism>
<dbReference type="Pfam" id="PF01812">
    <property type="entry name" value="5-FTHF_cyc-lig"/>
    <property type="match status" value="1"/>
</dbReference>
<keyword evidence="3 4" id="KW-0067">ATP-binding</keyword>
<evidence type="ECO:0000256" key="5">
    <source>
        <dbReference type="RuleBase" id="RU361279"/>
    </source>
</evidence>